<dbReference type="Proteomes" id="UP000011668">
    <property type="component" value="Unassembled WGS sequence"/>
</dbReference>
<evidence type="ECO:0000313" key="1">
    <source>
        <dbReference type="EMBL" id="ELU45804.1"/>
    </source>
</evidence>
<proteinExistence type="predicted"/>
<reference evidence="1 2" key="1">
    <citation type="journal article" date="2013" name="Nat. Commun.">
        <title>The evolution and pathogenic mechanisms of the rice sheath blight pathogen.</title>
        <authorList>
            <person name="Zheng A."/>
            <person name="Lin R."/>
            <person name="Xu L."/>
            <person name="Qin P."/>
            <person name="Tang C."/>
            <person name="Ai P."/>
            <person name="Zhang D."/>
            <person name="Liu Y."/>
            <person name="Sun Z."/>
            <person name="Feng H."/>
            <person name="Wang Y."/>
            <person name="Chen Y."/>
            <person name="Liang X."/>
            <person name="Fu R."/>
            <person name="Li Q."/>
            <person name="Zhang J."/>
            <person name="Yu X."/>
            <person name="Xie Z."/>
            <person name="Ding L."/>
            <person name="Guan P."/>
            <person name="Tang J."/>
            <person name="Liang Y."/>
            <person name="Wang S."/>
            <person name="Deng Q."/>
            <person name="Li S."/>
            <person name="Zhu J."/>
            <person name="Wang L."/>
            <person name="Liu H."/>
            <person name="Li P."/>
        </authorList>
    </citation>
    <scope>NUCLEOTIDE SEQUENCE [LARGE SCALE GENOMIC DNA]</scope>
    <source>
        <strain evidence="2">AG-1 IA</strain>
    </source>
</reference>
<dbReference type="AlphaFoldDB" id="L8XAW1"/>
<gene>
    <name evidence="1" type="ORF">AG1IA_00167</name>
</gene>
<name>L8XAW1_THACA</name>
<organism evidence="1 2">
    <name type="scientific">Thanatephorus cucumeris (strain AG1-IA)</name>
    <name type="common">Rice sheath blight fungus</name>
    <name type="synonym">Rhizoctonia solani</name>
    <dbReference type="NCBI Taxonomy" id="983506"/>
    <lineage>
        <taxon>Eukaryota</taxon>
        <taxon>Fungi</taxon>
        <taxon>Dikarya</taxon>
        <taxon>Basidiomycota</taxon>
        <taxon>Agaricomycotina</taxon>
        <taxon>Agaricomycetes</taxon>
        <taxon>Cantharellales</taxon>
        <taxon>Ceratobasidiaceae</taxon>
        <taxon>Rhizoctonia</taxon>
        <taxon>Rhizoctonia solani AG-1</taxon>
    </lineage>
</organism>
<protein>
    <submittedName>
        <fullName evidence="1">Uncharacterized protein</fullName>
    </submittedName>
</protein>
<evidence type="ECO:0000313" key="2">
    <source>
        <dbReference type="Proteomes" id="UP000011668"/>
    </source>
</evidence>
<sequence>MCSTCPPKTLPKPQIIQPLQYPSHQLLLQLYSTVSERPQPLFPLSPSPIVRYPPIGATTQSARYYTQVVIPRLPGPEIELL</sequence>
<dbReference type="HOGENOM" id="CLU_2575472_0_0_1"/>
<keyword evidence="2" id="KW-1185">Reference proteome</keyword>
<comment type="caution">
    <text evidence="1">The sequence shown here is derived from an EMBL/GenBank/DDBJ whole genome shotgun (WGS) entry which is preliminary data.</text>
</comment>
<dbReference type="EMBL" id="AFRT01000035">
    <property type="protein sequence ID" value="ELU45804.1"/>
    <property type="molecule type" value="Genomic_DNA"/>
</dbReference>
<accession>L8XAW1</accession>